<evidence type="ECO:0000256" key="6">
    <source>
        <dbReference type="ARBA" id="ARBA00022679"/>
    </source>
</evidence>
<dbReference type="Pfam" id="PF00024">
    <property type="entry name" value="PAN_1"/>
    <property type="match status" value="1"/>
</dbReference>
<feature type="domain" description="Fringe-like glycosyltransferase" evidence="13">
    <location>
        <begin position="204"/>
        <end position="353"/>
    </location>
</feature>
<keyword evidence="7" id="KW-0812">Transmembrane</keyword>
<keyword evidence="10" id="KW-1133">Transmembrane helix</keyword>
<dbReference type="AlphaFoldDB" id="A0AAN6USF0"/>
<dbReference type="PANTHER" id="PTHR23033">
    <property type="entry name" value="BETA1,3-GALACTOSYLTRANSFERASE"/>
    <property type="match status" value="1"/>
</dbReference>
<evidence type="ECO:0000313" key="15">
    <source>
        <dbReference type="Proteomes" id="UP001304895"/>
    </source>
</evidence>
<dbReference type="Gene3D" id="3.50.4.10">
    <property type="entry name" value="Hepatocyte Growth Factor"/>
    <property type="match status" value="1"/>
</dbReference>
<keyword evidence="15" id="KW-1185">Reference proteome</keyword>
<evidence type="ECO:0000256" key="11">
    <source>
        <dbReference type="ARBA" id="ARBA00023136"/>
    </source>
</evidence>
<protein>
    <recommendedName>
        <fullName evidence="4">N-acetylgalactosaminide beta-1,3-galactosyltransferase</fullName>
        <ecNumber evidence="4">2.4.1.122</ecNumber>
    </recommendedName>
</protein>
<evidence type="ECO:0000256" key="4">
    <source>
        <dbReference type="ARBA" id="ARBA00012557"/>
    </source>
</evidence>
<evidence type="ECO:0000259" key="12">
    <source>
        <dbReference type="Pfam" id="PF00024"/>
    </source>
</evidence>
<organism evidence="14 15">
    <name type="scientific">Trichocladium antarcticum</name>
    <dbReference type="NCBI Taxonomy" id="1450529"/>
    <lineage>
        <taxon>Eukaryota</taxon>
        <taxon>Fungi</taxon>
        <taxon>Dikarya</taxon>
        <taxon>Ascomycota</taxon>
        <taxon>Pezizomycotina</taxon>
        <taxon>Sordariomycetes</taxon>
        <taxon>Sordariomycetidae</taxon>
        <taxon>Sordariales</taxon>
        <taxon>Chaetomiaceae</taxon>
        <taxon>Trichocladium</taxon>
    </lineage>
</organism>
<evidence type="ECO:0000256" key="8">
    <source>
        <dbReference type="ARBA" id="ARBA00022741"/>
    </source>
</evidence>
<dbReference type="EC" id="2.4.1.122" evidence="4"/>
<dbReference type="GO" id="GO:0000166">
    <property type="term" value="F:nucleotide binding"/>
    <property type="evidence" value="ECO:0007669"/>
    <property type="project" value="UniProtKB-KW"/>
</dbReference>
<accession>A0AAN6USF0</accession>
<dbReference type="Pfam" id="PF02434">
    <property type="entry name" value="Fringe"/>
    <property type="match status" value="1"/>
</dbReference>
<gene>
    <name evidence="14" type="ORF">BT67DRAFT_369974</name>
</gene>
<evidence type="ECO:0000256" key="5">
    <source>
        <dbReference type="ARBA" id="ARBA00022676"/>
    </source>
</evidence>
<dbReference type="InterPro" id="IPR003609">
    <property type="entry name" value="Pan_app"/>
</dbReference>
<evidence type="ECO:0000256" key="10">
    <source>
        <dbReference type="ARBA" id="ARBA00022989"/>
    </source>
</evidence>
<evidence type="ECO:0000256" key="1">
    <source>
        <dbReference type="ARBA" id="ARBA00004606"/>
    </source>
</evidence>
<keyword evidence="5" id="KW-0328">Glycosyltransferase</keyword>
<keyword evidence="9" id="KW-0735">Signal-anchor</keyword>
<dbReference type="Gene3D" id="3.90.550.50">
    <property type="match status" value="1"/>
</dbReference>
<keyword evidence="11" id="KW-0472">Membrane</keyword>
<evidence type="ECO:0000259" key="13">
    <source>
        <dbReference type="Pfam" id="PF02434"/>
    </source>
</evidence>
<dbReference type="Proteomes" id="UP001304895">
    <property type="component" value="Unassembled WGS sequence"/>
</dbReference>
<dbReference type="GO" id="GO:0016020">
    <property type="term" value="C:membrane"/>
    <property type="evidence" value="ECO:0007669"/>
    <property type="project" value="UniProtKB-SubCell"/>
</dbReference>
<comment type="subcellular location">
    <subcellularLocation>
        <location evidence="1">Membrane</location>
        <topology evidence="1">Single-pass type II membrane protein</topology>
    </subcellularLocation>
</comment>
<evidence type="ECO:0000256" key="3">
    <source>
        <dbReference type="ARBA" id="ARBA00006462"/>
    </source>
</evidence>
<evidence type="ECO:0000256" key="7">
    <source>
        <dbReference type="ARBA" id="ARBA00022692"/>
    </source>
</evidence>
<reference evidence="14" key="2">
    <citation type="submission" date="2023-05" db="EMBL/GenBank/DDBJ databases">
        <authorList>
            <consortium name="Lawrence Berkeley National Laboratory"/>
            <person name="Steindorff A."/>
            <person name="Hensen N."/>
            <person name="Bonometti L."/>
            <person name="Westerberg I."/>
            <person name="Brannstrom I.O."/>
            <person name="Guillou S."/>
            <person name="Cros-Aarteil S."/>
            <person name="Calhoun S."/>
            <person name="Haridas S."/>
            <person name="Kuo A."/>
            <person name="Mondo S."/>
            <person name="Pangilinan J."/>
            <person name="Riley R."/>
            <person name="Labutti K."/>
            <person name="Andreopoulos B."/>
            <person name="Lipzen A."/>
            <person name="Chen C."/>
            <person name="Yanf M."/>
            <person name="Daum C."/>
            <person name="Ng V."/>
            <person name="Clum A."/>
            <person name="Ohm R."/>
            <person name="Martin F."/>
            <person name="Silar P."/>
            <person name="Natvig D."/>
            <person name="Lalanne C."/>
            <person name="Gautier V."/>
            <person name="Ament-Velasquez S.L."/>
            <person name="Kruys A."/>
            <person name="Hutchinson M.I."/>
            <person name="Powell A.J."/>
            <person name="Barry K."/>
            <person name="Miller A.N."/>
            <person name="Grigoriev I.V."/>
            <person name="Debuchy R."/>
            <person name="Gladieux P."/>
            <person name="Thoren M.H."/>
            <person name="Johannesson H."/>
        </authorList>
    </citation>
    <scope>NUCLEOTIDE SEQUENCE</scope>
    <source>
        <strain evidence="14">CBS 123565</strain>
    </source>
</reference>
<sequence length="465" mass="52314">MTSGAQWRRVGHGPRPQSWRSRPRLRLRTVACLALAVFLFLWLVLPYDNTVRLAVRFNVQRLRAAWFGRPSERWVYAPPEFPVDVGEDVVVILKTGYGTRERVPVWFESLSEGSEFRDILVIADYASQSGGHFPYRGQLLPVHDMVRRSLELPVLSGHTSHPRALKYGQLAEAVAGGDDALALKLSRSFGWELDALKDISCLEFAYEKFPNKKWYFMLDDDTFVVQPSLKPLLEHLDSDEPYYLGNAVGDFRARFAHGGSGVILSHAAMRSLVGSPKARASAHLDALDDIWGDRLITKALLQLGIHLDETYSHLFNGEPPLLSKIRADRICSPVVSFHSIRTDSAMRAVGEHFGNVSSPVLWLDLWEIYGLTPPWRQTDTALRDNWDHVGDLDESTLTIGNVATAEDCFNNCDRHARTCLAWTWESATRNCHISPWMIVGGNASGKVSGVNVPRARYLETNCILY</sequence>
<proteinExistence type="inferred from homology"/>
<dbReference type="EMBL" id="MU853401">
    <property type="protein sequence ID" value="KAK4138348.1"/>
    <property type="molecule type" value="Genomic_DNA"/>
</dbReference>
<name>A0AAN6USF0_9PEZI</name>
<evidence type="ECO:0000256" key="9">
    <source>
        <dbReference type="ARBA" id="ARBA00022968"/>
    </source>
</evidence>
<keyword evidence="6" id="KW-0808">Transferase</keyword>
<evidence type="ECO:0000313" key="14">
    <source>
        <dbReference type="EMBL" id="KAK4138348.1"/>
    </source>
</evidence>
<reference evidence="14" key="1">
    <citation type="journal article" date="2023" name="Mol. Phylogenet. Evol.">
        <title>Genome-scale phylogeny and comparative genomics of the fungal order Sordariales.</title>
        <authorList>
            <person name="Hensen N."/>
            <person name="Bonometti L."/>
            <person name="Westerberg I."/>
            <person name="Brannstrom I.O."/>
            <person name="Guillou S."/>
            <person name="Cros-Aarteil S."/>
            <person name="Calhoun S."/>
            <person name="Haridas S."/>
            <person name="Kuo A."/>
            <person name="Mondo S."/>
            <person name="Pangilinan J."/>
            <person name="Riley R."/>
            <person name="LaButti K."/>
            <person name="Andreopoulos B."/>
            <person name="Lipzen A."/>
            <person name="Chen C."/>
            <person name="Yan M."/>
            <person name="Daum C."/>
            <person name="Ng V."/>
            <person name="Clum A."/>
            <person name="Steindorff A."/>
            <person name="Ohm R.A."/>
            <person name="Martin F."/>
            <person name="Silar P."/>
            <person name="Natvig D.O."/>
            <person name="Lalanne C."/>
            <person name="Gautier V."/>
            <person name="Ament-Velasquez S.L."/>
            <person name="Kruys A."/>
            <person name="Hutchinson M.I."/>
            <person name="Powell A.J."/>
            <person name="Barry K."/>
            <person name="Miller A.N."/>
            <person name="Grigoriev I.V."/>
            <person name="Debuchy R."/>
            <person name="Gladieux P."/>
            <person name="Hiltunen Thoren M."/>
            <person name="Johannesson H."/>
        </authorList>
    </citation>
    <scope>NUCLEOTIDE SEQUENCE</scope>
    <source>
        <strain evidence="14">CBS 123565</strain>
    </source>
</reference>
<comment type="pathway">
    <text evidence="2">Protein modification; protein glycosylation.</text>
</comment>
<dbReference type="PANTHER" id="PTHR23033:SF40">
    <property type="entry name" value="APPLE DOMAIN-CONTAINING PROTEIN"/>
    <property type="match status" value="1"/>
</dbReference>
<comment type="similarity">
    <text evidence="3">Belongs to the glycosyltransferase 31 family. Beta3-Gal-T subfamily.</text>
</comment>
<dbReference type="GO" id="GO:0016263">
    <property type="term" value="F:glycoprotein-N-acetylgalactosamine 3-beta-galactosyltransferase activity"/>
    <property type="evidence" value="ECO:0007669"/>
    <property type="project" value="UniProtKB-EC"/>
</dbReference>
<keyword evidence="8" id="KW-0547">Nucleotide-binding</keyword>
<dbReference type="InterPro" id="IPR026050">
    <property type="entry name" value="C1GALT1/C1GALT1_chp1"/>
</dbReference>
<feature type="domain" description="Apple" evidence="12">
    <location>
        <begin position="397"/>
        <end position="437"/>
    </location>
</feature>
<comment type="caution">
    <text evidence="14">The sequence shown here is derived from an EMBL/GenBank/DDBJ whole genome shotgun (WGS) entry which is preliminary data.</text>
</comment>
<dbReference type="InterPro" id="IPR003378">
    <property type="entry name" value="Fringe-like_glycosylTrfase"/>
</dbReference>
<evidence type="ECO:0000256" key="2">
    <source>
        <dbReference type="ARBA" id="ARBA00004922"/>
    </source>
</evidence>